<organism evidence="2 3">
    <name type="scientific">Edaphosphingomonas haloaromaticamans</name>
    <dbReference type="NCBI Taxonomy" id="653954"/>
    <lineage>
        <taxon>Bacteria</taxon>
        <taxon>Pseudomonadati</taxon>
        <taxon>Pseudomonadota</taxon>
        <taxon>Alphaproteobacteria</taxon>
        <taxon>Sphingomonadales</taxon>
        <taxon>Rhizorhabdaceae</taxon>
        <taxon>Edaphosphingomonas</taxon>
    </lineage>
</organism>
<dbReference type="InterPro" id="IPR036736">
    <property type="entry name" value="ACP-like_sf"/>
</dbReference>
<proteinExistence type="predicted"/>
<dbReference type="OrthoDB" id="6636643at2"/>
<dbReference type="AlphaFoldDB" id="A0A1S1H818"/>
<evidence type="ECO:0000313" key="3">
    <source>
        <dbReference type="Proteomes" id="UP000179467"/>
    </source>
</evidence>
<dbReference type="Gene3D" id="1.10.1200.10">
    <property type="entry name" value="ACP-like"/>
    <property type="match status" value="1"/>
</dbReference>
<dbReference type="SUPFAM" id="SSF47336">
    <property type="entry name" value="ACP-like"/>
    <property type="match status" value="1"/>
</dbReference>
<dbReference type="Proteomes" id="UP000179467">
    <property type="component" value="Unassembled WGS sequence"/>
</dbReference>
<reference evidence="2 3" key="1">
    <citation type="submission" date="2016-09" db="EMBL/GenBank/DDBJ databases">
        <title>Metabolic pathway, cell adaptation mechanisms and a novel monoxygenase revealed through proteogenomic-transcription analysis of a Sphingomonas haloaromaticamans strain degrading the fungicide ortho-phenylphenol.</title>
        <authorList>
            <person name="Perruchon C."/>
            <person name="Papadopoulou E.S."/>
            <person name="Rousidou C."/>
            <person name="Vasileiadis S."/>
            <person name="Tanou G."/>
            <person name="Amoutzias G."/>
            <person name="Molassiotis A."/>
            <person name="Karpouzas D.G."/>
        </authorList>
    </citation>
    <scope>NUCLEOTIDE SEQUENCE [LARGE SCALE GENOMIC DNA]</scope>
    <source>
        <strain evidence="2 3">P3</strain>
    </source>
</reference>
<comment type="caution">
    <text evidence="2">The sequence shown here is derived from an EMBL/GenBank/DDBJ whole genome shotgun (WGS) entry which is preliminary data.</text>
</comment>
<dbReference type="RefSeq" id="WP_015458876.1">
    <property type="nucleotide sequence ID" value="NZ_MIPT01000001.1"/>
</dbReference>
<feature type="domain" description="Carrier" evidence="1">
    <location>
        <begin position="1"/>
        <end position="76"/>
    </location>
</feature>
<accession>A0A1S1H818</accession>
<dbReference type="EMBL" id="MIPT01000001">
    <property type="protein sequence ID" value="OHT18195.1"/>
    <property type="molecule type" value="Genomic_DNA"/>
</dbReference>
<evidence type="ECO:0000259" key="1">
    <source>
        <dbReference type="PROSITE" id="PS50075"/>
    </source>
</evidence>
<keyword evidence="3" id="KW-1185">Reference proteome</keyword>
<sequence length="77" mass="8696">MDYLYEARKILSGCLFVPIEKIGADDAINAAQEVDSLNFALIVVEMENFLKAEVDPVDLLEMRTVRDLARILERGPQ</sequence>
<dbReference type="InterPro" id="IPR009081">
    <property type="entry name" value="PP-bd_ACP"/>
</dbReference>
<evidence type="ECO:0000313" key="2">
    <source>
        <dbReference type="EMBL" id="OHT18195.1"/>
    </source>
</evidence>
<protein>
    <recommendedName>
        <fullName evidence="1">Carrier domain-containing protein</fullName>
    </recommendedName>
</protein>
<name>A0A1S1H818_9SPHN</name>
<dbReference type="Pfam" id="PF00550">
    <property type="entry name" value="PP-binding"/>
    <property type="match status" value="1"/>
</dbReference>
<gene>
    <name evidence="2" type="ORF">BHE75_00164</name>
</gene>
<dbReference type="PROSITE" id="PS50075">
    <property type="entry name" value="CARRIER"/>
    <property type="match status" value="1"/>
</dbReference>